<accession>A0ABQ7VDC0</accession>
<gene>
    <name evidence="1" type="ORF">KY290_018044</name>
</gene>
<dbReference type="Proteomes" id="UP000826656">
    <property type="component" value="Unassembled WGS sequence"/>
</dbReference>
<evidence type="ECO:0000313" key="1">
    <source>
        <dbReference type="EMBL" id="KAH0761971.1"/>
    </source>
</evidence>
<evidence type="ECO:0000313" key="2">
    <source>
        <dbReference type="Proteomes" id="UP000826656"/>
    </source>
</evidence>
<name>A0ABQ7VDC0_SOLTU</name>
<sequence>MHLAGGITFGERRDEHLISSSPYNWRSIQGVERSVMEDESYRKVAADLSGRCESFRSKHHFPFSLFILG</sequence>
<proteinExistence type="predicted"/>
<reference evidence="1 2" key="1">
    <citation type="journal article" date="2021" name="bioRxiv">
        <title>Chromosome-scale and haplotype-resolved genome assembly of a tetraploid potato cultivar.</title>
        <authorList>
            <person name="Sun H."/>
            <person name="Jiao W.-B."/>
            <person name="Krause K."/>
            <person name="Campoy J.A."/>
            <person name="Goel M."/>
            <person name="Folz-Donahue K."/>
            <person name="Kukat C."/>
            <person name="Huettel B."/>
            <person name="Schneeberger K."/>
        </authorList>
    </citation>
    <scope>NUCLEOTIDE SEQUENCE [LARGE SCALE GENOMIC DNA]</scope>
    <source>
        <strain evidence="1">SolTubOtavaFocal</strain>
        <tissue evidence="1">Leaves</tissue>
    </source>
</reference>
<dbReference type="EMBL" id="JAIVGD010000013">
    <property type="protein sequence ID" value="KAH0761971.1"/>
    <property type="molecule type" value="Genomic_DNA"/>
</dbReference>
<keyword evidence="2" id="KW-1185">Reference proteome</keyword>
<comment type="caution">
    <text evidence="1">The sequence shown here is derived from an EMBL/GenBank/DDBJ whole genome shotgun (WGS) entry which is preliminary data.</text>
</comment>
<organism evidence="1 2">
    <name type="scientific">Solanum tuberosum</name>
    <name type="common">Potato</name>
    <dbReference type="NCBI Taxonomy" id="4113"/>
    <lineage>
        <taxon>Eukaryota</taxon>
        <taxon>Viridiplantae</taxon>
        <taxon>Streptophyta</taxon>
        <taxon>Embryophyta</taxon>
        <taxon>Tracheophyta</taxon>
        <taxon>Spermatophyta</taxon>
        <taxon>Magnoliopsida</taxon>
        <taxon>eudicotyledons</taxon>
        <taxon>Gunneridae</taxon>
        <taxon>Pentapetalae</taxon>
        <taxon>asterids</taxon>
        <taxon>lamiids</taxon>
        <taxon>Solanales</taxon>
        <taxon>Solanaceae</taxon>
        <taxon>Solanoideae</taxon>
        <taxon>Solaneae</taxon>
        <taxon>Solanum</taxon>
    </lineage>
</organism>
<protein>
    <submittedName>
        <fullName evidence="1">Uncharacterized protein</fullName>
    </submittedName>
</protein>